<evidence type="ECO:0000256" key="2">
    <source>
        <dbReference type="ARBA" id="ARBA00008017"/>
    </source>
</evidence>
<dbReference type="GO" id="GO:0005886">
    <property type="term" value="C:plasma membrane"/>
    <property type="evidence" value="ECO:0007669"/>
    <property type="project" value="UniProtKB-SubCell"/>
</dbReference>
<feature type="transmembrane region" description="Helical" evidence="7">
    <location>
        <begin position="99"/>
        <end position="118"/>
    </location>
</feature>
<evidence type="ECO:0000256" key="3">
    <source>
        <dbReference type="ARBA" id="ARBA00022475"/>
    </source>
</evidence>
<evidence type="ECO:0000313" key="11">
    <source>
        <dbReference type="EMBL" id="RQD74032.1"/>
    </source>
</evidence>
<dbReference type="Pfam" id="PF21082">
    <property type="entry name" value="MS_channel_3rd"/>
    <property type="match status" value="1"/>
</dbReference>
<dbReference type="InterPro" id="IPR045276">
    <property type="entry name" value="YbiO_bact"/>
</dbReference>
<dbReference type="SUPFAM" id="SSF82861">
    <property type="entry name" value="Mechanosensitive channel protein MscS (YggB), transmembrane region"/>
    <property type="match status" value="1"/>
</dbReference>
<feature type="domain" description="Mechanosensitive ion channel MscS" evidence="8">
    <location>
        <begin position="116"/>
        <end position="181"/>
    </location>
</feature>
<evidence type="ECO:0000256" key="6">
    <source>
        <dbReference type="ARBA" id="ARBA00023136"/>
    </source>
</evidence>
<comment type="similarity">
    <text evidence="2">Belongs to the MscS (TC 1.A.23) family.</text>
</comment>
<reference evidence="11 12" key="1">
    <citation type="submission" date="2018-08" db="EMBL/GenBank/DDBJ databases">
        <title>The metabolism and importance of syntrophic acetate oxidation coupled to methane or sulfide production in haloalkaline environments.</title>
        <authorList>
            <person name="Timmers P.H.A."/>
            <person name="Vavourakis C.D."/>
            <person name="Sorokin D.Y."/>
            <person name="Sinninghe Damste J.S."/>
            <person name="Muyzer G."/>
            <person name="Stams A.J.M."/>
            <person name="Plugge C.M."/>
        </authorList>
    </citation>
    <scope>NUCLEOTIDE SEQUENCE [LARGE SCALE GENOMIC DNA]</scope>
    <source>
        <strain evidence="11">MSAO_Bac1</strain>
    </source>
</reference>
<evidence type="ECO:0000313" key="12">
    <source>
        <dbReference type="Proteomes" id="UP000285138"/>
    </source>
</evidence>
<dbReference type="Gene3D" id="3.30.70.100">
    <property type="match status" value="1"/>
</dbReference>
<dbReference type="SUPFAM" id="SSF82689">
    <property type="entry name" value="Mechanosensitive channel protein MscS (YggB), C-terminal domain"/>
    <property type="match status" value="1"/>
</dbReference>
<evidence type="ECO:0000259" key="8">
    <source>
        <dbReference type="Pfam" id="PF00924"/>
    </source>
</evidence>
<comment type="caution">
    <text evidence="11">The sequence shown here is derived from an EMBL/GenBank/DDBJ whole genome shotgun (WGS) entry which is preliminary data.</text>
</comment>
<sequence length="291" mass="33361">MVDLLQMLQEDLLPQVSLLIVLTILAKIIVLILLAYGVLRLAYALIDRILLREREGKLYVDPNKAKTVNTLTKSICRYVIVFILIIMILEVLGIDYTPILASAGILGLAIGFGAQNLVRDIITGLFIIFEGQFTVEDYVTTGEYTGIVQEIGLRTTRLRDFSGEEHILPNGKIETVTNHSKGFMRALVDVDVAYEENIQRVQEVLEQLAREWKDNSLEIKEGPLVLGVQNLDDSGITFRVVAYTEPMLQWKVERVLRKAIKERFDREKIEIPYPRRVIYQRDDKEERNQED</sequence>
<dbReference type="Gene3D" id="1.10.287.1260">
    <property type="match status" value="1"/>
</dbReference>
<dbReference type="AlphaFoldDB" id="A0A424YB21"/>
<dbReference type="InterPro" id="IPR049278">
    <property type="entry name" value="MS_channel_C"/>
</dbReference>
<dbReference type="InterPro" id="IPR011014">
    <property type="entry name" value="MscS_channel_TM-2"/>
</dbReference>
<gene>
    <name evidence="11" type="ORF">D5R97_08405</name>
</gene>
<accession>A0A424YB21</accession>
<keyword evidence="6 7" id="KW-0472">Membrane</keyword>
<dbReference type="FunFam" id="2.30.30.60:FF:000001">
    <property type="entry name" value="MscS Mechanosensitive ion channel"/>
    <property type="match status" value="1"/>
</dbReference>
<keyword evidence="4 7" id="KW-0812">Transmembrane</keyword>
<evidence type="ECO:0000256" key="7">
    <source>
        <dbReference type="SAM" id="Phobius"/>
    </source>
</evidence>
<protein>
    <submittedName>
        <fullName evidence="11">Mechanosensitive ion channel family protein</fullName>
    </submittedName>
</protein>
<dbReference type="Pfam" id="PF21088">
    <property type="entry name" value="MS_channel_1st"/>
    <property type="match status" value="1"/>
</dbReference>
<dbReference type="Proteomes" id="UP000285138">
    <property type="component" value="Unassembled WGS sequence"/>
</dbReference>
<evidence type="ECO:0000256" key="4">
    <source>
        <dbReference type="ARBA" id="ARBA00022692"/>
    </source>
</evidence>
<organism evidence="11 12">
    <name type="scientific">Candidatus Syntrophonatronum acetioxidans</name>
    <dbReference type="NCBI Taxonomy" id="1795816"/>
    <lineage>
        <taxon>Bacteria</taxon>
        <taxon>Bacillati</taxon>
        <taxon>Bacillota</taxon>
        <taxon>Clostridia</taxon>
        <taxon>Eubacteriales</taxon>
        <taxon>Syntrophomonadaceae</taxon>
        <taxon>Candidatus Syntrophonatronum</taxon>
    </lineage>
</organism>
<dbReference type="SUPFAM" id="SSF50182">
    <property type="entry name" value="Sm-like ribonucleoproteins"/>
    <property type="match status" value="1"/>
</dbReference>
<dbReference type="GO" id="GO:0008381">
    <property type="term" value="F:mechanosensitive monoatomic ion channel activity"/>
    <property type="evidence" value="ECO:0007669"/>
    <property type="project" value="InterPro"/>
</dbReference>
<dbReference type="PANTHER" id="PTHR30460:SF0">
    <property type="entry name" value="MODERATE CONDUCTANCE MECHANOSENSITIVE CHANNEL YBIO"/>
    <property type="match status" value="1"/>
</dbReference>
<evidence type="ECO:0000259" key="9">
    <source>
        <dbReference type="Pfam" id="PF21082"/>
    </source>
</evidence>
<name>A0A424YB21_9FIRM</name>
<evidence type="ECO:0000256" key="5">
    <source>
        <dbReference type="ARBA" id="ARBA00022989"/>
    </source>
</evidence>
<dbReference type="InterPro" id="IPR010920">
    <property type="entry name" value="LSM_dom_sf"/>
</dbReference>
<feature type="domain" description="Mechanosensitive ion channel MscS C-terminal" evidence="9">
    <location>
        <begin position="188"/>
        <end position="271"/>
    </location>
</feature>
<evidence type="ECO:0000259" key="10">
    <source>
        <dbReference type="Pfam" id="PF21088"/>
    </source>
</evidence>
<dbReference type="InterPro" id="IPR011066">
    <property type="entry name" value="MscS_channel_C_sf"/>
</dbReference>
<feature type="transmembrane region" description="Helical" evidence="7">
    <location>
        <begin position="75"/>
        <end position="93"/>
    </location>
</feature>
<dbReference type="PANTHER" id="PTHR30460">
    <property type="entry name" value="MODERATE CONDUCTANCE MECHANOSENSITIVE CHANNEL YBIO"/>
    <property type="match status" value="1"/>
</dbReference>
<proteinExistence type="inferred from homology"/>
<dbReference type="InterPro" id="IPR006685">
    <property type="entry name" value="MscS_channel_2nd"/>
</dbReference>
<dbReference type="InterPro" id="IPR023408">
    <property type="entry name" value="MscS_beta-dom_sf"/>
</dbReference>
<dbReference type="Gene3D" id="2.30.30.60">
    <property type="match status" value="1"/>
</dbReference>
<dbReference type="InterPro" id="IPR049142">
    <property type="entry name" value="MS_channel_1st"/>
</dbReference>
<feature type="domain" description="Mechanosensitive ion channel transmembrane helices 2/3" evidence="10">
    <location>
        <begin position="75"/>
        <end position="115"/>
    </location>
</feature>
<dbReference type="EMBL" id="QZAA01000223">
    <property type="protein sequence ID" value="RQD74032.1"/>
    <property type="molecule type" value="Genomic_DNA"/>
</dbReference>
<feature type="transmembrane region" description="Helical" evidence="7">
    <location>
        <begin position="12"/>
        <end position="39"/>
    </location>
</feature>
<evidence type="ECO:0000256" key="1">
    <source>
        <dbReference type="ARBA" id="ARBA00004651"/>
    </source>
</evidence>
<keyword evidence="5 7" id="KW-1133">Transmembrane helix</keyword>
<comment type="subcellular location">
    <subcellularLocation>
        <location evidence="1">Cell membrane</location>
        <topology evidence="1">Multi-pass membrane protein</topology>
    </subcellularLocation>
</comment>
<dbReference type="Pfam" id="PF00924">
    <property type="entry name" value="MS_channel_2nd"/>
    <property type="match status" value="1"/>
</dbReference>
<keyword evidence="3" id="KW-1003">Cell membrane</keyword>